<dbReference type="AlphaFoldDB" id="A0A091C5T4"/>
<evidence type="ECO:0000313" key="2">
    <source>
        <dbReference type="Proteomes" id="UP000029392"/>
    </source>
</evidence>
<accession>A0A091C5T4</accession>
<proteinExistence type="predicted"/>
<protein>
    <submittedName>
        <fullName evidence="1">Uncharacterized protein</fullName>
    </submittedName>
</protein>
<gene>
    <name evidence="1" type="ORF">N790_13240</name>
</gene>
<evidence type="ECO:0000313" key="1">
    <source>
        <dbReference type="EMBL" id="KFN51980.1"/>
    </source>
</evidence>
<organism evidence="1 2">
    <name type="scientific">Arenimonas malthae CC-JY-1</name>
    <dbReference type="NCBI Taxonomy" id="1384054"/>
    <lineage>
        <taxon>Bacteria</taxon>
        <taxon>Pseudomonadati</taxon>
        <taxon>Pseudomonadota</taxon>
        <taxon>Gammaproteobacteria</taxon>
        <taxon>Lysobacterales</taxon>
        <taxon>Lysobacteraceae</taxon>
        <taxon>Arenimonas</taxon>
    </lineage>
</organism>
<reference evidence="1 2" key="1">
    <citation type="submission" date="2013-09" db="EMBL/GenBank/DDBJ databases">
        <title>Genome sequencing of Arenimonas malthae.</title>
        <authorList>
            <person name="Chen F."/>
            <person name="Wang G."/>
        </authorList>
    </citation>
    <scope>NUCLEOTIDE SEQUENCE [LARGE SCALE GENOMIC DNA]</scope>
    <source>
        <strain evidence="1 2">CC-JY-1</strain>
    </source>
</reference>
<keyword evidence="2" id="KW-1185">Reference proteome</keyword>
<dbReference type="EMBL" id="AVCH01000016">
    <property type="protein sequence ID" value="KFN51980.1"/>
    <property type="molecule type" value="Genomic_DNA"/>
</dbReference>
<dbReference type="Proteomes" id="UP000029392">
    <property type="component" value="Unassembled WGS sequence"/>
</dbReference>
<dbReference type="STRING" id="1384054.N790_13240"/>
<dbReference type="RefSeq" id="WP_043800084.1">
    <property type="nucleotide sequence ID" value="NZ_AVCH01000016.1"/>
</dbReference>
<name>A0A091C5T4_9GAMM</name>
<comment type="caution">
    <text evidence="1">The sequence shown here is derived from an EMBL/GenBank/DDBJ whole genome shotgun (WGS) entry which is preliminary data.</text>
</comment>
<sequence>MTAAEEAGPGGSKTRAHEPLTQCLLLAAAVDGVREMVARSALFETHPGIGIEEASHHLNLAAAYLANALQVGDF</sequence>